<proteinExistence type="predicted"/>
<dbReference type="AlphaFoldDB" id="A0A9X2JVR9"/>
<protein>
    <submittedName>
        <fullName evidence="1">Uncharacterized protein</fullName>
    </submittedName>
</protein>
<organism evidence="1 2">
    <name type="scientific">Promicromonospora thailandica</name>
    <dbReference type="NCBI Taxonomy" id="765201"/>
    <lineage>
        <taxon>Bacteria</taxon>
        <taxon>Bacillati</taxon>
        <taxon>Actinomycetota</taxon>
        <taxon>Actinomycetes</taxon>
        <taxon>Micrococcales</taxon>
        <taxon>Promicromonosporaceae</taxon>
        <taxon>Promicromonospora</taxon>
    </lineage>
</organism>
<dbReference type="Proteomes" id="UP001139493">
    <property type="component" value="Unassembled WGS sequence"/>
</dbReference>
<dbReference type="RefSeq" id="WP_253834712.1">
    <property type="nucleotide sequence ID" value="NZ_JAMTCS010000004.1"/>
</dbReference>
<keyword evidence="2" id="KW-1185">Reference proteome</keyword>
<evidence type="ECO:0000313" key="2">
    <source>
        <dbReference type="Proteomes" id="UP001139493"/>
    </source>
</evidence>
<name>A0A9X2JVR9_9MICO</name>
<evidence type="ECO:0000313" key="1">
    <source>
        <dbReference type="EMBL" id="MCP2264393.1"/>
    </source>
</evidence>
<reference evidence="1" key="1">
    <citation type="submission" date="2022-06" db="EMBL/GenBank/DDBJ databases">
        <title>Genomic Encyclopedia of Archaeal and Bacterial Type Strains, Phase II (KMG-II): from individual species to whole genera.</title>
        <authorList>
            <person name="Goeker M."/>
        </authorList>
    </citation>
    <scope>NUCLEOTIDE SEQUENCE</scope>
    <source>
        <strain evidence="1">DSM 26652</strain>
    </source>
</reference>
<accession>A0A9X2JVR9</accession>
<gene>
    <name evidence="1" type="ORF">APR03_001729</name>
</gene>
<dbReference type="EMBL" id="JAMTCS010000004">
    <property type="protein sequence ID" value="MCP2264393.1"/>
    <property type="molecule type" value="Genomic_DNA"/>
</dbReference>
<comment type="caution">
    <text evidence="1">The sequence shown here is derived from an EMBL/GenBank/DDBJ whole genome shotgun (WGS) entry which is preliminary data.</text>
</comment>
<sequence>MITLVHESGVVRKHTTRDERLRALQRRRHLLESGRLCSACLTGTWPMTQFRARQYVCDRCLRLDITVTRLTGADARAVTLADGQRADSLSYRAAQLNQAFAAAEDLGLLVMPMEGGRVLTTADLAQVLPEDAVSAGRRFVSWMRAVAPVAAAEREAVLRGIGRVVTGGDVPA</sequence>